<feature type="domain" description="Protein kinase" evidence="7">
    <location>
        <begin position="4"/>
        <end position="306"/>
    </location>
</feature>
<dbReference type="Pfam" id="PF03781">
    <property type="entry name" value="FGE-sulfatase"/>
    <property type="match status" value="1"/>
</dbReference>
<keyword evidence="6" id="KW-1133">Transmembrane helix</keyword>
<dbReference type="OrthoDB" id="9801841at2"/>
<feature type="region of interest" description="Disordered" evidence="5">
    <location>
        <begin position="715"/>
        <end position="735"/>
    </location>
</feature>
<evidence type="ECO:0000256" key="2">
    <source>
        <dbReference type="ARBA" id="ARBA00022741"/>
    </source>
</evidence>
<gene>
    <name evidence="8" type="ORF">FU658_11945</name>
</gene>
<dbReference type="GO" id="GO:0004674">
    <property type="term" value="F:protein serine/threonine kinase activity"/>
    <property type="evidence" value="ECO:0007669"/>
    <property type="project" value="TreeGrafter"/>
</dbReference>
<dbReference type="InterPro" id="IPR005532">
    <property type="entry name" value="SUMF_dom"/>
</dbReference>
<dbReference type="Pfam" id="PF00069">
    <property type="entry name" value="Pkinase"/>
    <property type="match status" value="1"/>
</dbReference>
<evidence type="ECO:0000256" key="6">
    <source>
        <dbReference type="SAM" id="Phobius"/>
    </source>
</evidence>
<feature type="compositionally biased region" description="Low complexity" evidence="5">
    <location>
        <begin position="48"/>
        <end position="59"/>
    </location>
</feature>
<feature type="region of interest" description="Disordered" evidence="5">
    <location>
        <begin position="23"/>
        <end position="64"/>
    </location>
</feature>
<dbReference type="PANTHER" id="PTHR43289:SF34">
    <property type="entry name" value="SERINE_THREONINE-PROTEIN KINASE YBDM-RELATED"/>
    <property type="match status" value="1"/>
</dbReference>
<dbReference type="PANTHER" id="PTHR43289">
    <property type="entry name" value="MITOGEN-ACTIVATED PROTEIN KINASE KINASE KINASE 20-RELATED"/>
    <property type="match status" value="1"/>
</dbReference>
<organism evidence="8 9">
    <name type="scientific">Alkalisalibacterium limincola</name>
    <dbReference type="NCBI Taxonomy" id="2699169"/>
    <lineage>
        <taxon>Bacteria</taxon>
        <taxon>Pseudomonadati</taxon>
        <taxon>Pseudomonadota</taxon>
        <taxon>Gammaproteobacteria</taxon>
        <taxon>Lysobacterales</taxon>
        <taxon>Lysobacteraceae</taxon>
        <taxon>Alkalisalibacterium</taxon>
    </lineage>
</organism>
<dbReference type="InterPro" id="IPR000719">
    <property type="entry name" value="Prot_kinase_dom"/>
</dbReference>
<feature type="transmembrane region" description="Helical" evidence="6">
    <location>
        <begin position="335"/>
        <end position="356"/>
    </location>
</feature>
<reference evidence="8 9" key="1">
    <citation type="submission" date="2019-08" db="EMBL/GenBank/DDBJ databases">
        <authorList>
            <person name="Karlyshev A.V."/>
        </authorList>
    </citation>
    <scope>NUCLEOTIDE SEQUENCE [LARGE SCALE GENOMIC DNA]</scope>
    <source>
        <strain evidence="8 9">Alg18-2.2</strain>
    </source>
</reference>
<accession>A0A5C8KMY0</accession>
<dbReference type="InterPro" id="IPR008271">
    <property type="entry name" value="Ser/Thr_kinase_AS"/>
</dbReference>
<dbReference type="CDD" id="cd14014">
    <property type="entry name" value="STKc_PknB_like"/>
    <property type="match status" value="1"/>
</dbReference>
<proteinExistence type="predicted"/>
<sequence>MLGRRAGLCSGSGLRGCAGQVRRRWNDESEQPRQPHHDGDEATRRCPGDPGLPDAAAPGKWRHGHRLAGGAGALDREVAIKVMSHEALADESAKKRFEQEARTIARLEHPGIVGIHEVGRTEDGQPYYVMPYLARGALSQRDYQGDEEAIFEILRALLSALEYAHARGIVHRDVKSENVLFDASNRPRLTDFGIALSKRTSARITTAGLALGSGGYMSPEQARGEEVDGRADLYSLGVMAYELLVGVLPYDASEPLALALMHAQDPIPRLPTTLRHWQGFIDKAMAKAPQDRFRNASQMLRALERLELRRESASTERWARLWAMSRLQLHRARPVLYFTGGLAGALLLVWAVWTLLPRGEPVPVEEDTLALVQSGEGSGAPEEDDIAGASGGTEVQALIDRGEEQLAAGDLLAPGDANAADTWTEAWRQAPDDPAVVDGLERTLAALATRVAANIAARNPGQAQTGFARARELATSTGLSTGEAWREFRATVREALATRLRAAAANFDHADGVAASELVATIDPGHPELLPLMDPLPDLPRPGQALEGGVPLVFVAPGAPGRPALAAMPRPVTQGEYGAFATGTSRGSSNCHLPASLVRVFARKTWRDPPFEQSSDHPVVCVSHDDAASYAQWLGARSGMRLQLPSAADWRRMTAGMPAGQCGNARLACGDTRGTLGVARFGANALGLRDLNGNVAEWLRDCAGDCSRHLVGGQSWRDAPGERPSQTRDFPAERGHQEVGFRLVRELRPGDNVRVRP</sequence>
<dbReference type="EMBL" id="VRTS01000009">
    <property type="protein sequence ID" value="TXK60497.1"/>
    <property type="molecule type" value="Genomic_DNA"/>
</dbReference>
<evidence type="ECO:0000313" key="9">
    <source>
        <dbReference type="Proteomes" id="UP000321248"/>
    </source>
</evidence>
<protein>
    <submittedName>
        <fullName evidence="8">SUMF1/EgtB/PvdO family nonheme iron enzyme</fullName>
    </submittedName>
</protein>
<dbReference type="SMART" id="SM00220">
    <property type="entry name" value="S_TKc"/>
    <property type="match status" value="1"/>
</dbReference>
<feature type="compositionally biased region" description="Basic and acidic residues" evidence="5">
    <location>
        <begin position="24"/>
        <end position="47"/>
    </location>
</feature>
<evidence type="ECO:0000259" key="7">
    <source>
        <dbReference type="PROSITE" id="PS50011"/>
    </source>
</evidence>
<evidence type="ECO:0000256" key="1">
    <source>
        <dbReference type="ARBA" id="ARBA00022679"/>
    </source>
</evidence>
<name>A0A5C8KMY0_9GAMM</name>
<dbReference type="AlphaFoldDB" id="A0A5C8KMY0"/>
<keyword evidence="9" id="KW-1185">Reference proteome</keyword>
<keyword evidence="4" id="KW-0067">ATP-binding</keyword>
<dbReference type="PROSITE" id="PS50011">
    <property type="entry name" value="PROTEIN_KINASE_DOM"/>
    <property type="match status" value="1"/>
</dbReference>
<dbReference type="PROSITE" id="PS00108">
    <property type="entry name" value="PROTEIN_KINASE_ST"/>
    <property type="match status" value="1"/>
</dbReference>
<dbReference type="Gene3D" id="1.10.510.10">
    <property type="entry name" value="Transferase(Phosphotransferase) domain 1"/>
    <property type="match status" value="1"/>
</dbReference>
<evidence type="ECO:0000256" key="5">
    <source>
        <dbReference type="SAM" id="MobiDB-lite"/>
    </source>
</evidence>
<dbReference type="GO" id="GO:0005524">
    <property type="term" value="F:ATP binding"/>
    <property type="evidence" value="ECO:0007669"/>
    <property type="project" value="UniProtKB-KW"/>
</dbReference>
<dbReference type="Proteomes" id="UP000321248">
    <property type="component" value="Unassembled WGS sequence"/>
</dbReference>
<keyword evidence="3" id="KW-0418">Kinase</keyword>
<dbReference type="SUPFAM" id="SSF56436">
    <property type="entry name" value="C-type lectin-like"/>
    <property type="match status" value="1"/>
</dbReference>
<dbReference type="SUPFAM" id="SSF56112">
    <property type="entry name" value="Protein kinase-like (PK-like)"/>
    <property type="match status" value="1"/>
</dbReference>
<keyword evidence="6" id="KW-0812">Transmembrane</keyword>
<dbReference type="InterPro" id="IPR016187">
    <property type="entry name" value="CTDL_fold"/>
</dbReference>
<dbReference type="Gene3D" id="3.30.200.20">
    <property type="entry name" value="Phosphorylase Kinase, domain 1"/>
    <property type="match status" value="1"/>
</dbReference>
<keyword evidence="6" id="KW-0472">Membrane</keyword>
<evidence type="ECO:0000256" key="3">
    <source>
        <dbReference type="ARBA" id="ARBA00022777"/>
    </source>
</evidence>
<dbReference type="InterPro" id="IPR011009">
    <property type="entry name" value="Kinase-like_dom_sf"/>
</dbReference>
<dbReference type="Gene3D" id="3.90.1580.10">
    <property type="entry name" value="paralog of FGE (formylglycine-generating enzyme)"/>
    <property type="match status" value="1"/>
</dbReference>
<dbReference type="InterPro" id="IPR042095">
    <property type="entry name" value="SUMF_sf"/>
</dbReference>
<comment type="caution">
    <text evidence="8">The sequence shown here is derived from an EMBL/GenBank/DDBJ whole genome shotgun (WGS) entry which is preliminary data.</text>
</comment>
<evidence type="ECO:0000313" key="8">
    <source>
        <dbReference type="EMBL" id="TXK60497.1"/>
    </source>
</evidence>
<keyword evidence="2" id="KW-0547">Nucleotide-binding</keyword>
<keyword evidence="1" id="KW-0808">Transferase</keyword>
<evidence type="ECO:0000256" key="4">
    <source>
        <dbReference type="ARBA" id="ARBA00022840"/>
    </source>
</evidence>